<evidence type="ECO:0000313" key="3">
    <source>
        <dbReference type="Proteomes" id="UP000193090"/>
    </source>
</evidence>
<accession>A0A1X2EDS4</accession>
<dbReference type="PANTHER" id="PTHR33744">
    <property type="entry name" value="CARBOHYDRATE DIACID REGULATOR"/>
    <property type="match status" value="1"/>
</dbReference>
<dbReference type="Proteomes" id="UP000193090">
    <property type="component" value="Unassembled WGS sequence"/>
</dbReference>
<dbReference type="InterPro" id="IPR051448">
    <property type="entry name" value="CdaR-like_regulators"/>
</dbReference>
<evidence type="ECO:0000259" key="1">
    <source>
        <dbReference type="Pfam" id="PF13556"/>
    </source>
</evidence>
<dbReference type="EMBL" id="LQPZ01000057">
    <property type="protein sequence ID" value="ORW98721.1"/>
    <property type="molecule type" value="Genomic_DNA"/>
</dbReference>
<dbReference type="PANTHER" id="PTHR33744:SF1">
    <property type="entry name" value="DNA-BINDING TRANSCRIPTIONAL ACTIVATOR ADER"/>
    <property type="match status" value="1"/>
</dbReference>
<dbReference type="InterPro" id="IPR025736">
    <property type="entry name" value="PucR_C-HTH_dom"/>
</dbReference>
<proteinExistence type="predicted"/>
<gene>
    <name evidence="2" type="ORF">AWC30_01290</name>
</gene>
<evidence type="ECO:0000313" key="2">
    <source>
        <dbReference type="EMBL" id="ORW98721.1"/>
    </source>
</evidence>
<protein>
    <recommendedName>
        <fullName evidence="1">PucR C-terminal helix-turn-helix domain-containing protein</fullName>
    </recommendedName>
</protein>
<sequence>MALEAPEQRDSNVRVFDDSMLGIAAVSAPEVTRKLSEITLGPFNALPSDERLILSETFAVWLDHNGSISEAAAALFCHPNTVRNRLRRIEEHTGRSLTAPRELAELCLAFEIAKRTAS</sequence>
<dbReference type="Gene3D" id="1.10.10.2840">
    <property type="entry name" value="PucR C-terminal helix-turn-helix domain"/>
    <property type="match status" value="1"/>
</dbReference>
<organism evidence="2 3">
    <name type="scientific">Mycolicibacillus trivialis</name>
    <dbReference type="NCBI Taxonomy" id="1798"/>
    <lineage>
        <taxon>Bacteria</taxon>
        <taxon>Bacillati</taxon>
        <taxon>Actinomycetota</taxon>
        <taxon>Actinomycetes</taxon>
        <taxon>Mycobacteriales</taxon>
        <taxon>Mycobacteriaceae</taxon>
        <taxon>Mycolicibacillus</taxon>
    </lineage>
</organism>
<dbReference type="InterPro" id="IPR042070">
    <property type="entry name" value="PucR_C-HTH_sf"/>
</dbReference>
<reference evidence="2 3" key="1">
    <citation type="submission" date="2016-01" db="EMBL/GenBank/DDBJ databases">
        <title>The new phylogeny of the genus Mycobacterium.</title>
        <authorList>
            <person name="Tarcisio F."/>
            <person name="Conor M."/>
            <person name="Antonella G."/>
            <person name="Elisabetta G."/>
            <person name="Giulia F.S."/>
            <person name="Sara T."/>
            <person name="Anna F."/>
            <person name="Clotilde B."/>
            <person name="Roberto B."/>
            <person name="Veronica D.S."/>
            <person name="Fabio R."/>
            <person name="Monica P."/>
            <person name="Olivier J."/>
            <person name="Enrico T."/>
            <person name="Nicola S."/>
        </authorList>
    </citation>
    <scope>NUCLEOTIDE SEQUENCE [LARGE SCALE GENOMIC DNA]</scope>
    <source>
        <strain evidence="2 3">DSM 44153</strain>
    </source>
</reference>
<comment type="caution">
    <text evidence="2">The sequence shown here is derived from an EMBL/GenBank/DDBJ whole genome shotgun (WGS) entry which is preliminary data.</text>
</comment>
<dbReference type="AlphaFoldDB" id="A0A1X2EDS4"/>
<keyword evidence="3" id="KW-1185">Reference proteome</keyword>
<dbReference type="Pfam" id="PF13556">
    <property type="entry name" value="HTH_30"/>
    <property type="match status" value="1"/>
</dbReference>
<name>A0A1X2EDS4_9MYCO</name>
<feature type="domain" description="PucR C-terminal helix-turn-helix" evidence="1">
    <location>
        <begin position="54"/>
        <end position="112"/>
    </location>
</feature>